<dbReference type="FunCoup" id="S0EV29">
    <property type="interactions" value="250"/>
</dbReference>
<dbReference type="Gene3D" id="3.30.390.30">
    <property type="match status" value="1"/>
</dbReference>
<dbReference type="InterPro" id="IPR006258">
    <property type="entry name" value="Lipoamide_DH"/>
</dbReference>
<feature type="binding site" evidence="14">
    <location>
        <position position="57"/>
    </location>
    <ligand>
        <name>FAD</name>
        <dbReference type="ChEBI" id="CHEBI:57692"/>
    </ligand>
</feature>
<evidence type="ECO:0000313" key="20">
    <source>
        <dbReference type="EMBL" id="CCW34202.1"/>
    </source>
</evidence>
<feature type="binding site" evidence="14">
    <location>
        <position position="121"/>
    </location>
    <ligand>
        <name>FAD</name>
        <dbReference type="ChEBI" id="CHEBI:57692"/>
    </ligand>
</feature>
<dbReference type="PATRIC" id="fig|1303518.3.peg.372"/>
<feature type="binding site" evidence="14">
    <location>
        <begin position="197"/>
        <end position="204"/>
    </location>
    <ligand>
        <name>NAD(+)</name>
        <dbReference type="ChEBI" id="CHEBI:57540"/>
    </ligand>
</feature>
<dbReference type="Pfam" id="PF07992">
    <property type="entry name" value="Pyr_redox_2"/>
    <property type="match status" value="1"/>
</dbReference>
<evidence type="ECO:0000256" key="11">
    <source>
        <dbReference type="ARBA" id="ARBA00023284"/>
    </source>
</evidence>
<evidence type="ECO:0000256" key="2">
    <source>
        <dbReference type="ARBA" id="ARBA00007532"/>
    </source>
</evidence>
<comment type="catalytic activity">
    <reaction evidence="12 16">
        <text>N(6)-[(R)-dihydrolipoyl]-L-lysyl-[protein] + NAD(+) = N(6)-[(R)-lipoyl]-L-lysyl-[protein] + NADH + H(+)</text>
        <dbReference type="Rhea" id="RHEA:15045"/>
        <dbReference type="Rhea" id="RHEA-COMP:10474"/>
        <dbReference type="Rhea" id="RHEA-COMP:10475"/>
        <dbReference type="ChEBI" id="CHEBI:15378"/>
        <dbReference type="ChEBI" id="CHEBI:57540"/>
        <dbReference type="ChEBI" id="CHEBI:57945"/>
        <dbReference type="ChEBI" id="CHEBI:83099"/>
        <dbReference type="ChEBI" id="CHEBI:83100"/>
        <dbReference type="EC" id="1.8.1.4"/>
    </reaction>
</comment>
<feature type="disulfide bond" description="Redox-active" evidence="15">
    <location>
        <begin position="48"/>
        <end position="53"/>
    </location>
</feature>
<feature type="domain" description="FAD/NAD(P)-binding" evidence="19">
    <location>
        <begin position="10"/>
        <end position="349"/>
    </location>
</feature>
<keyword evidence="7 14" id="KW-0274">FAD</keyword>
<dbReference type="EMBL" id="HF951689">
    <property type="protein sequence ID" value="CCW34202.1"/>
    <property type="molecule type" value="Genomic_DNA"/>
</dbReference>
<evidence type="ECO:0000256" key="10">
    <source>
        <dbReference type="ARBA" id="ARBA00023157"/>
    </source>
</evidence>
<evidence type="ECO:0000256" key="15">
    <source>
        <dbReference type="PIRSR" id="PIRSR000350-4"/>
    </source>
</evidence>
<evidence type="ECO:0000259" key="19">
    <source>
        <dbReference type="Pfam" id="PF07992"/>
    </source>
</evidence>
<keyword evidence="5" id="KW-0963">Cytoplasm</keyword>
<dbReference type="PANTHER" id="PTHR22912:SF217">
    <property type="entry name" value="DIHYDROLIPOYL DEHYDROGENASE"/>
    <property type="match status" value="1"/>
</dbReference>
<evidence type="ECO:0000256" key="7">
    <source>
        <dbReference type="ARBA" id="ARBA00022827"/>
    </source>
</evidence>
<comment type="subcellular location">
    <subcellularLocation>
        <location evidence="1">Cytoplasm</location>
    </subcellularLocation>
</comment>
<dbReference type="InterPro" id="IPR016156">
    <property type="entry name" value="FAD/NAD-linked_Rdtase_dimer_sf"/>
</dbReference>
<evidence type="ECO:0000256" key="6">
    <source>
        <dbReference type="ARBA" id="ARBA00022630"/>
    </source>
</evidence>
<feature type="domain" description="Pyridine nucleotide-disulphide oxidoreductase dimerisation" evidence="18">
    <location>
        <begin position="368"/>
        <end position="477"/>
    </location>
</feature>
<feature type="binding site" evidence="14">
    <location>
        <begin position="150"/>
        <end position="152"/>
    </location>
    <ligand>
        <name>FAD</name>
        <dbReference type="ChEBI" id="CHEBI:57692"/>
    </ligand>
</feature>
<dbReference type="SUPFAM" id="SSF51905">
    <property type="entry name" value="FAD/NAD(P)-binding domain"/>
    <property type="match status" value="1"/>
</dbReference>
<dbReference type="GO" id="GO:0050660">
    <property type="term" value="F:flavin adenine dinucleotide binding"/>
    <property type="evidence" value="ECO:0007669"/>
    <property type="project" value="InterPro"/>
</dbReference>
<comment type="cofactor">
    <cofactor evidence="14 16">
        <name>FAD</name>
        <dbReference type="ChEBI" id="CHEBI:57692"/>
    </cofactor>
    <text evidence="14 16">Binds 1 FAD per subunit.</text>
</comment>
<keyword evidence="11 16" id="KW-0676">Redox-active center</keyword>
<keyword evidence="6 16" id="KW-0285">Flavoprotein</keyword>
<keyword evidence="10" id="KW-1015">Disulfide bond</keyword>
<reference evidence="21" key="1">
    <citation type="submission" date="2013-03" db="EMBL/GenBank/DDBJ databases">
        <title>Genome sequence of Chthonomonas calidirosea, the first sequenced genome from the Armatimonadetes phylum (formally candidate division OP10).</title>
        <authorList>
            <person name="Lee K.C.Y."/>
            <person name="Morgan X.C."/>
            <person name="Dunfield P.F."/>
            <person name="Tamas I."/>
            <person name="Houghton K.M."/>
            <person name="Vyssotski M."/>
            <person name="Ryan J.L.J."/>
            <person name="Lagutin K."/>
            <person name="McDonald I.R."/>
            <person name="Stott M.B."/>
        </authorList>
    </citation>
    <scope>NUCLEOTIDE SEQUENCE [LARGE SCALE GENOMIC DNA]</scope>
    <source>
        <strain evidence="21">DSM 23976 / ICMP 18418 / T49</strain>
    </source>
</reference>
<dbReference type="SUPFAM" id="SSF55424">
    <property type="entry name" value="FAD/NAD-linked reductases, dimerisation (C-terminal) domain"/>
    <property type="match status" value="1"/>
</dbReference>
<dbReference type="Pfam" id="PF02852">
    <property type="entry name" value="Pyr_redox_dim"/>
    <property type="match status" value="1"/>
</dbReference>
<comment type="miscellaneous">
    <text evidence="16">The active site is a redox-active disulfide bond.</text>
</comment>
<dbReference type="OrthoDB" id="9800167at2"/>
<evidence type="ECO:0000256" key="4">
    <source>
        <dbReference type="ARBA" id="ARBA00016961"/>
    </source>
</evidence>
<dbReference type="eggNOG" id="COG1249">
    <property type="taxonomic scope" value="Bacteria"/>
</dbReference>
<organism evidence="20 21">
    <name type="scientific">Chthonomonas calidirosea (strain DSM 23976 / ICMP 18418 / T49)</name>
    <dbReference type="NCBI Taxonomy" id="1303518"/>
    <lineage>
        <taxon>Bacteria</taxon>
        <taxon>Bacillati</taxon>
        <taxon>Armatimonadota</taxon>
        <taxon>Chthonomonadia</taxon>
        <taxon>Chthonomonadales</taxon>
        <taxon>Chthonomonadaceae</taxon>
        <taxon>Chthonomonas</taxon>
    </lineage>
</organism>
<dbReference type="InterPro" id="IPR050151">
    <property type="entry name" value="Class-I_Pyr_Nuc-Dis_Oxidored"/>
</dbReference>
<dbReference type="GO" id="GO:0006103">
    <property type="term" value="P:2-oxoglutarate metabolic process"/>
    <property type="evidence" value="ECO:0007669"/>
    <property type="project" value="TreeGrafter"/>
</dbReference>
<dbReference type="FunFam" id="3.30.390.30:FF:000001">
    <property type="entry name" value="Dihydrolipoyl dehydrogenase"/>
    <property type="match status" value="1"/>
</dbReference>
<feature type="region of interest" description="Disordered" evidence="17">
    <location>
        <begin position="158"/>
        <end position="179"/>
    </location>
</feature>
<dbReference type="PIRSF" id="PIRSF000350">
    <property type="entry name" value="Mercury_reductase_MerA"/>
    <property type="match status" value="1"/>
</dbReference>
<dbReference type="Proteomes" id="UP000014227">
    <property type="component" value="Chromosome I"/>
</dbReference>
<proteinExistence type="inferred from homology"/>
<evidence type="ECO:0000256" key="3">
    <source>
        <dbReference type="ARBA" id="ARBA00012608"/>
    </source>
</evidence>
<dbReference type="KEGG" id="ccz:CCALI_00365"/>
<comment type="similarity">
    <text evidence="2 16">Belongs to the class-I pyridine nucleotide-disulfide oxidoreductase family.</text>
</comment>
<dbReference type="InterPro" id="IPR001100">
    <property type="entry name" value="Pyr_nuc-diS_OxRdtase"/>
</dbReference>
<evidence type="ECO:0000256" key="14">
    <source>
        <dbReference type="PIRSR" id="PIRSR000350-3"/>
    </source>
</evidence>
<accession>S0EV29</accession>
<feature type="binding site" evidence="14">
    <location>
        <position position="288"/>
    </location>
    <ligand>
        <name>NAD(+)</name>
        <dbReference type="ChEBI" id="CHEBI:57540"/>
    </ligand>
</feature>
<dbReference type="InParanoid" id="S0EV29"/>
<dbReference type="GO" id="GO:0005737">
    <property type="term" value="C:cytoplasm"/>
    <property type="evidence" value="ECO:0007669"/>
    <property type="project" value="UniProtKB-SubCell"/>
</dbReference>
<keyword evidence="9 14" id="KW-0520">NAD</keyword>
<dbReference type="STRING" id="454171.CP488_00792"/>
<dbReference type="GO" id="GO:0004148">
    <property type="term" value="F:dihydrolipoyl dehydrogenase (NADH) activity"/>
    <property type="evidence" value="ECO:0007669"/>
    <property type="project" value="UniProtKB-EC"/>
</dbReference>
<sequence>MTSQSSFDADVVVIGSGPGGYVCAIRAAQLGARTVCIEKEDTEWGGTCLNWGCIPTKTMIASVERLHHVKQADVMGVQIQGPITFDFNVMMQRKQKVVTTLRKGVQSLLKSNHVRSIIGTGRFKDAHTIEITKPDGSTEVITTQNTIIATGSEPIFPPIPGLERNPKDKRGESSNGIWTSDEAVSAKECPKRMVILGAGAVGLEFAYTFRGLGAEVTVVEIAPEILPTGDREIAAELRKALSRQGIAFFINSKVTQVHHQRSSRMVTIEDANGKQTEIETDVVLVGTGRRPRIADIGLEAIGVQTVTDGPLSQRGIVVDEYLQTNVPHVYAIGDVTGKQLLAHLASHMGIVAAENAMGHKVKMDYRAVPAPIFTSPEVASVGLTEEEARNKGYDVVTGRFPFRPLGRAMAINEQEGMIKVVSERRYGEVLGVHIVGPYATELIHEAVVAIKLESTVEELMSTIHAHPTLSEAMGEAALDTQGIAIHKLRP</sequence>
<dbReference type="InterPro" id="IPR036188">
    <property type="entry name" value="FAD/NAD-bd_sf"/>
</dbReference>
<dbReference type="PRINTS" id="PR00368">
    <property type="entry name" value="FADPNR"/>
</dbReference>
<dbReference type="HOGENOM" id="CLU_016755_0_3_0"/>
<feature type="binding site" evidence="14">
    <location>
        <position position="220"/>
    </location>
    <ligand>
        <name>NAD(+)</name>
        <dbReference type="ChEBI" id="CHEBI:57540"/>
    </ligand>
</feature>
<name>S0EV29_CHTCT</name>
<dbReference type="PANTHER" id="PTHR22912">
    <property type="entry name" value="DISULFIDE OXIDOREDUCTASE"/>
    <property type="match status" value="1"/>
</dbReference>
<dbReference type="InterPro" id="IPR012999">
    <property type="entry name" value="Pyr_OxRdtase_I_AS"/>
</dbReference>
<evidence type="ECO:0000259" key="18">
    <source>
        <dbReference type="Pfam" id="PF02852"/>
    </source>
</evidence>
<evidence type="ECO:0000256" key="12">
    <source>
        <dbReference type="ARBA" id="ARBA00049187"/>
    </source>
</evidence>
<evidence type="ECO:0000256" key="8">
    <source>
        <dbReference type="ARBA" id="ARBA00023002"/>
    </source>
</evidence>
<evidence type="ECO:0000256" key="5">
    <source>
        <dbReference type="ARBA" id="ARBA00022490"/>
    </source>
</evidence>
<dbReference type="PROSITE" id="PS00076">
    <property type="entry name" value="PYRIDINE_REDOX_1"/>
    <property type="match status" value="1"/>
</dbReference>
<gene>
    <name evidence="20" type="ORF">CCALI_00365</name>
</gene>
<evidence type="ECO:0000256" key="17">
    <source>
        <dbReference type="SAM" id="MobiDB-lite"/>
    </source>
</evidence>
<evidence type="ECO:0000256" key="1">
    <source>
        <dbReference type="ARBA" id="ARBA00004496"/>
    </source>
</evidence>
<dbReference type="InterPro" id="IPR023753">
    <property type="entry name" value="FAD/NAD-binding_dom"/>
</dbReference>
<feature type="active site" description="Proton acceptor" evidence="13">
    <location>
        <position position="466"/>
    </location>
</feature>
<keyword evidence="21" id="KW-1185">Reference proteome</keyword>
<evidence type="ECO:0000256" key="9">
    <source>
        <dbReference type="ARBA" id="ARBA00023027"/>
    </source>
</evidence>
<feature type="binding site" evidence="14">
    <location>
        <position position="334"/>
    </location>
    <ligand>
        <name>FAD</name>
        <dbReference type="ChEBI" id="CHEBI:57692"/>
    </ligand>
</feature>
<dbReference type="PRINTS" id="PR00411">
    <property type="entry name" value="PNDRDTASEI"/>
</dbReference>
<keyword evidence="14" id="KW-0547">Nucleotide-binding</keyword>
<dbReference type="NCBIfam" id="TIGR01350">
    <property type="entry name" value="lipoamide_DH"/>
    <property type="match status" value="1"/>
</dbReference>
<dbReference type="InterPro" id="IPR004099">
    <property type="entry name" value="Pyr_nucl-diS_OxRdtase_dimer"/>
</dbReference>
<dbReference type="AlphaFoldDB" id="S0EV29"/>
<evidence type="ECO:0000256" key="16">
    <source>
        <dbReference type="RuleBase" id="RU003692"/>
    </source>
</evidence>
<evidence type="ECO:0000256" key="13">
    <source>
        <dbReference type="PIRSR" id="PIRSR000350-2"/>
    </source>
</evidence>
<dbReference type="Gene3D" id="3.50.50.60">
    <property type="entry name" value="FAD/NAD(P)-binding domain"/>
    <property type="match status" value="2"/>
</dbReference>
<keyword evidence="8 16" id="KW-0560">Oxidoreductase</keyword>
<dbReference type="RefSeq" id="WP_016481765.1">
    <property type="nucleotide sequence ID" value="NC_021487.1"/>
</dbReference>
<evidence type="ECO:0000313" key="21">
    <source>
        <dbReference type="Proteomes" id="UP000014227"/>
    </source>
</evidence>
<dbReference type="EC" id="1.8.1.4" evidence="3 16"/>
<protein>
    <recommendedName>
        <fullName evidence="4 16">Dihydrolipoyl dehydrogenase</fullName>
        <ecNumber evidence="3 16">1.8.1.4</ecNumber>
    </recommendedName>
</protein>